<dbReference type="Pfam" id="PF00076">
    <property type="entry name" value="RRM_1"/>
    <property type="match status" value="2"/>
</dbReference>
<dbReference type="PROSITE" id="PS50102">
    <property type="entry name" value="RRM"/>
    <property type="match status" value="3"/>
</dbReference>
<sequence length="790" mass="87620">MPPRSARKKVTPKSKKQSTPSSSIVEETLVSMDVVVVPKEEETVKQEMDVVVSKVEVPRISMDETDFSLTNTVLIEETQIVEETIIEETQIVEEMGEEKNLGVAAVDDVMAEDVAVDDVDQLVKLYTQAEPEEEYNMEKSEEISEEEGDQVDPSQGDNKDEVCEETAVEEATGGDAGDDNVDGTGNADLEGEVGDDNVDGAGDVDQEGEDEESENEEEDEDPSISMQKKQKEMEVFVGGLDRKAAEEDLIEVFKEFGEIQAVRIVKNPNNKKNKGYAFIRFATVEEAKKCLTNSKDGIEVKGKRVGVSPSQDSDTLYLSNICKTWTKEQVSETLKSLGVEKIEEIHLPDDPNNEGKIEGFALLEFNNHFDAMAAFHRLRKPDAVFGCAKSAKVALQPTEEALLQVKTVFLEGLTRSWDEDKLNEICQQYGEIEKIQLSWKLASKKKRKDFAFVSFTSRESAEACVNGINNADISEGEARIKANIAKPQRKSRLGKQGPRGGFKVQNDGEKTDGATPSKARGKTRSRGAERKGKSPFHPKLKSAQESKPVKSQGSFLERRSAEASTRALKRDRPRNEQFNKGGKRGGRSKDTVNSERPSKKPRGNMRANDFGNRGNNAVQRGSNGVHRGNTSGNRGNNFSIRGNNFRNRENNSRSGNERLVYSRVPPRQTNTYSLGHATSASGSKRSYSDMEPHAGYLKPAVVNHGRREDYGRRDEYVRREAYGYYEPRRVSGYDDRHVSSSAAYGGGSVLPPTYVPAYPSYALFESGSAAGGYGYPSNSAYPPPRQYYYQ</sequence>
<feature type="compositionally biased region" description="Polar residues" evidence="3">
    <location>
        <begin position="613"/>
        <end position="640"/>
    </location>
</feature>
<keyword evidence="1 2" id="KW-0694">RNA-binding</keyword>
<dbReference type="Proteomes" id="UP000541444">
    <property type="component" value="Unassembled WGS sequence"/>
</dbReference>
<accession>A0A7J7NNT4</accession>
<feature type="region of interest" description="Disordered" evidence="3">
    <location>
        <begin position="1"/>
        <end position="24"/>
    </location>
</feature>
<evidence type="ECO:0000313" key="6">
    <source>
        <dbReference type="Proteomes" id="UP000541444"/>
    </source>
</evidence>
<dbReference type="EMBL" id="JACGCM010000677">
    <property type="protein sequence ID" value="KAF6168826.1"/>
    <property type="molecule type" value="Genomic_DNA"/>
</dbReference>
<dbReference type="InterPro" id="IPR035979">
    <property type="entry name" value="RBD_domain_sf"/>
</dbReference>
<feature type="compositionally biased region" description="Basic and acidic residues" evidence="3">
    <location>
        <begin position="568"/>
        <end position="577"/>
    </location>
</feature>
<feature type="compositionally biased region" description="Acidic residues" evidence="3">
    <location>
        <begin position="189"/>
        <end position="222"/>
    </location>
</feature>
<feature type="domain" description="RRM" evidence="4">
    <location>
        <begin position="406"/>
        <end position="487"/>
    </location>
</feature>
<keyword evidence="6" id="KW-1185">Reference proteome</keyword>
<organism evidence="5 6">
    <name type="scientific">Kingdonia uniflora</name>
    <dbReference type="NCBI Taxonomy" id="39325"/>
    <lineage>
        <taxon>Eukaryota</taxon>
        <taxon>Viridiplantae</taxon>
        <taxon>Streptophyta</taxon>
        <taxon>Embryophyta</taxon>
        <taxon>Tracheophyta</taxon>
        <taxon>Spermatophyta</taxon>
        <taxon>Magnoliopsida</taxon>
        <taxon>Ranunculales</taxon>
        <taxon>Circaeasteraceae</taxon>
        <taxon>Kingdonia</taxon>
    </lineage>
</organism>
<dbReference type="InterPro" id="IPR000504">
    <property type="entry name" value="RRM_dom"/>
</dbReference>
<feature type="domain" description="RRM" evidence="4">
    <location>
        <begin position="314"/>
        <end position="400"/>
    </location>
</feature>
<dbReference type="SUPFAM" id="SSF54928">
    <property type="entry name" value="RNA-binding domain, RBD"/>
    <property type="match status" value="2"/>
</dbReference>
<protein>
    <recommendedName>
        <fullName evidence="4">RRM domain-containing protein</fullName>
    </recommendedName>
</protein>
<dbReference type="InterPro" id="IPR012677">
    <property type="entry name" value="Nucleotide-bd_a/b_plait_sf"/>
</dbReference>
<dbReference type="OrthoDB" id="3800936at2759"/>
<feature type="compositionally biased region" description="Basic residues" evidence="3">
    <location>
        <begin position="1"/>
        <end position="16"/>
    </location>
</feature>
<evidence type="ECO:0000256" key="3">
    <source>
        <dbReference type="SAM" id="MobiDB-lite"/>
    </source>
</evidence>
<feature type="domain" description="RRM" evidence="4">
    <location>
        <begin position="233"/>
        <end position="312"/>
    </location>
</feature>
<dbReference type="PANTHER" id="PTHR21245">
    <property type="entry name" value="HETEROGENEOUS NUCLEAR RIBONUCLEOPROTEIN"/>
    <property type="match status" value="1"/>
</dbReference>
<feature type="compositionally biased region" description="Polar residues" evidence="3">
    <location>
        <begin position="667"/>
        <end position="685"/>
    </location>
</feature>
<feature type="compositionally biased region" description="Basic and acidic residues" evidence="3">
    <location>
        <begin position="587"/>
        <end position="598"/>
    </location>
</feature>
<dbReference type="SMART" id="SM00360">
    <property type="entry name" value="RRM"/>
    <property type="match status" value="3"/>
</dbReference>
<dbReference type="CDD" id="cd00590">
    <property type="entry name" value="RRM_SF"/>
    <property type="match status" value="3"/>
</dbReference>
<dbReference type="AlphaFoldDB" id="A0A7J7NNT4"/>
<feature type="region of interest" description="Disordered" evidence="3">
    <location>
        <begin position="483"/>
        <end position="689"/>
    </location>
</feature>
<reference evidence="5 6" key="1">
    <citation type="journal article" date="2020" name="IScience">
        <title>Genome Sequencing of the Endangered Kingdonia uniflora (Circaeasteraceae, Ranunculales) Reveals Potential Mechanisms of Evolutionary Specialization.</title>
        <authorList>
            <person name="Sun Y."/>
            <person name="Deng T."/>
            <person name="Zhang A."/>
            <person name="Moore M.J."/>
            <person name="Landis J.B."/>
            <person name="Lin N."/>
            <person name="Zhang H."/>
            <person name="Zhang X."/>
            <person name="Huang J."/>
            <person name="Zhang X."/>
            <person name="Sun H."/>
            <person name="Wang H."/>
        </authorList>
    </citation>
    <scope>NUCLEOTIDE SEQUENCE [LARGE SCALE GENOMIC DNA]</scope>
    <source>
        <strain evidence="5">TB1705</strain>
        <tissue evidence="5">Leaf</tissue>
    </source>
</reference>
<name>A0A7J7NNT4_9MAGN</name>
<evidence type="ECO:0000259" key="4">
    <source>
        <dbReference type="PROSITE" id="PS50102"/>
    </source>
</evidence>
<proteinExistence type="predicted"/>
<dbReference type="GO" id="GO:0003723">
    <property type="term" value="F:RNA binding"/>
    <property type="evidence" value="ECO:0007669"/>
    <property type="project" value="UniProtKB-UniRule"/>
</dbReference>
<evidence type="ECO:0000256" key="1">
    <source>
        <dbReference type="ARBA" id="ARBA00022884"/>
    </source>
</evidence>
<gene>
    <name evidence="5" type="ORF">GIB67_042133</name>
</gene>
<feature type="region of interest" description="Disordered" evidence="3">
    <location>
        <begin position="127"/>
        <end position="230"/>
    </location>
</feature>
<evidence type="ECO:0000256" key="2">
    <source>
        <dbReference type="PROSITE-ProRule" id="PRU00176"/>
    </source>
</evidence>
<evidence type="ECO:0000313" key="5">
    <source>
        <dbReference type="EMBL" id="KAF6168826.1"/>
    </source>
</evidence>
<comment type="caution">
    <text evidence="5">The sequence shown here is derived from an EMBL/GenBank/DDBJ whole genome shotgun (WGS) entry which is preliminary data.</text>
</comment>
<dbReference type="Gene3D" id="3.30.70.330">
    <property type="match status" value="3"/>
</dbReference>